<proteinExistence type="predicted"/>
<dbReference type="GO" id="GO:0046983">
    <property type="term" value="F:protein dimerization activity"/>
    <property type="evidence" value="ECO:0007669"/>
    <property type="project" value="InterPro"/>
</dbReference>
<evidence type="ECO:0000259" key="6">
    <source>
        <dbReference type="PROSITE" id="PS50888"/>
    </source>
</evidence>
<feature type="region of interest" description="Disordered" evidence="5">
    <location>
        <begin position="305"/>
        <end position="354"/>
    </location>
</feature>
<dbReference type="InterPro" id="IPR051732">
    <property type="entry name" value="USF"/>
</dbReference>
<accession>A0A3N4IEX1</accession>
<sequence length="485" mass="53592">MFDYGNDHFNYSESFAGRESAVNPADIMGGHSFPRNIPQHNTNVYHNGFGSVNDYSTNMVSDADLVLLAQRTGQKNHYAAENATMMDREPSQLSEYAFGTLSPEINSPSHRPFDVGSAPDSFEHSPFVSNYSQSFGGFHHRSVLYGNADTPSSMASPLVGASDDSGSKKGMLSKSPHTPSGMGPLSLNIPGAVPQPIHKRHTSHSGAWDGTPGSFAESALSSPGLGISPHPPIQDIMQAHIKHASLPAKVDAFQSQEAKRRRRRESHNMVERRRRDNINERIQELSHLVPHHRLDDEKVRKHLNNNTALPPSIAGSSMSPPRGNMMNAAGRRGSSTLGAGTGLPGDDKDKGPNKGDILNGAVYWTRDLMWNCYQRIQQEKKLKEFLASINKPWPFEKSEEEERFEAELVTAMEKNGVANFSYSRHPGSGLHVPGFTMLNGERIQNGEDGSMEEKKPTSADDVNNNYWNDSEMTVKEEEEFTMESF</sequence>
<organism evidence="7 8">
    <name type="scientific">Ascobolus immersus RN42</name>
    <dbReference type="NCBI Taxonomy" id="1160509"/>
    <lineage>
        <taxon>Eukaryota</taxon>
        <taxon>Fungi</taxon>
        <taxon>Dikarya</taxon>
        <taxon>Ascomycota</taxon>
        <taxon>Pezizomycotina</taxon>
        <taxon>Pezizomycetes</taxon>
        <taxon>Pezizales</taxon>
        <taxon>Ascobolaceae</taxon>
        <taxon>Ascobolus</taxon>
    </lineage>
</organism>
<feature type="compositionally biased region" description="Polar residues" evidence="5">
    <location>
        <begin position="305"/>
        <end position="319"/>
    </location>
</feature>
<reference evidence="7 8" key="1">
    <citation type="journal article" date="2018" name="Nat. Ecol. Evol.">
        <title>Pezizomycetes genomes reveal the molecular basis of ectomycorrhizal truffle lifestyle.</title>
        <authorList>
            <person name="Murat C."/>
            <person name="Payen T."/>
            <person name="Noel B."/>
            <person name="Kuo A."/>
            <person name="Morin E."/>
            <person name="Chen J."/>
            <person name="Kohler A."/>
            <person name="Krizsan K."/>
            <person name="Balestrini R."/>
            <person name="Da Silva C."/>
            <person name="Montanini B."/>
            <person name="Hainaut M."/>
            <person name="Levati E."/>
            <person name="Barry K.W."/>
            <person name="Belfiori B."/>
            <person name="Cichocki N."/>
            <person name="Clum A."/>
            <person name="Dockter R.B."/>
            <person name="Fauchery L."/>
            <person name="Guy J."/>
            <person name="Iotti M."/>
            <person name="Le Tacon F."/>
            <person name="Lindquist E.A."/>
            <person name="Lipzen A."/>
            <person name="Malagnac F."/>
            <person name="Mello A."/>
            <person name="Molinier V."/>
            <person name="Miyauchi S."/>
            <person name="Poulain J."/>
            <person name="Riccioni C."/>
            <person name="Rubini A."/>
            <person name="Sitrit Y."/>
            <person name="Splivallo R."/>
            <person name="Traeger S."/>
            <person name="Wang M."/>
            <person name="Zifcakova L."/>
            <person name="Wipf D."/>
            <person name="Zambonelli A."/>
            <person name="Paolocci F."/>
            <person name="Nowrousian M."/>
            <person name="Ottonello S."/>
            <person name="Baldrian P."/>
            <person name="Spatafora J.W."/>
            <person name="Henrissat B."/>
            <person name="Nagy L.G."/>
            <person name="Aury J.M."/>
            <person name="Wincker P."/>
            <person name="Grigoriev I.V."/>
            <person name="Bonfante P."/>
            <person name="Martin F.M."/>
        </authorList>
    </citation>
    <scope>NUCLEOTIDE SEQUENCE [LARGE SCALE GENOMIC DNA]</scope>
    <source>
        <strain evidence="7 8">RN42</strain>
    </source>
</reference>
<dbReference type="PANTHER" id="PTHR46117">
    <property type="entry name" value="FI24210P1"/>
    <property type="match status" value="1"/>
</dbReference>
<keyword evidence="4" id="KW-0539">Nucleus</keyword>
<feature type="region of interest" description="Disordered" evidence="5">
    <location>
        <begin position="151"/>
        <end position="232"/>
    </location>
</feature>
<dbReference type="InterPro" id="IPR011598">
    <property type="entry name" value="bHLH_dom"/>
</dbReference>
<evidence type="ECO:0000256" key="2">
    <source>
        <dbReference type="ARBA" id="ARBA00023015"/>
    </source>
</evidence>
<comment type="subcellular location">
    <subcellularLocation>
        <location evidence="1">Nucleus</location>
    </subcellularLocation>
</comment>
<evidence type="ECO:0000256" key="4">
    <source>
        <dbReference type="ARBA" id="ARBA00023242"/>
    </source>
</evidence>
<dbReference type="SUPFAM" id="SSF47459">
    <property type="entry name" value="HLH, helix-loop-helix DNA-binding domain"/>
    <property type="match status" value="1"/>
</dbReference>
<dbReference type="GO" id="GO:0005634">
    <property type="term" value="C:nucleus"/>
    <property type="evidence" value="ECO:0007669"/>
    <property type="project" value="UniProtKB-SubCell"/>
</dbReference>
<feature type="region of interest" description="Disordered" evidence="5">
    <location>
        <begin position="441"/>
        <end position="467"/>
    </location>
</feature>
<gene>
    <name evidence="7" type="ORF">BJ508DRAFT_25225</name>
</gene>
<dbReference type="CDD" id="cd11387">
    <property type="entry name" value="bHLHzip_USF_MITF"/>
    <property type="match status" value="1"/>
</dbReference>
<dbReference type="PANTHER" id="PTHR46117:SF3">
    <property type="entry name" value="FI24210P1"/>
    <property type="match status" value="1"/>
</dbReference>
<feature type="compositionally biased region" description="Basic and acidic residues" evidence="5">
    <location>
        <begin position="266"/>
        <end position="275"/>
    </location>
</feature>
<keyword evidence="2" id="KW-0805">Transcription regulation</keyword>
<evidence type="ECO:0000313" key="7">
    <source>
        <dbReference type="EMBL" id="RPA84665.1"/>
    </source>
</evidence>
<evidence type="ECO:0000256" key="1">
    <source>
        <dbReference type="ARBA" id="ARBA00004123"/>
    </source>
</evidence>
<dbReference type="GO" id="GO:0000978">
    <property type="term" value="F:RNA polymerase II cis-regulatory region sequence-specific DNA binding"/>
    <property type="evidence" value="ECO:0007669"/>
    <property type="project" value="TreeGrafter"/>
</dbReference>
<dbReference type="Proteomes" id="UP000275078">
    <property type="component" value="Unassembled WGS sequence"/>
</dbReference>
<dbReference type="InterPro" id="IPR036638">
    <property type="entry name" value="HLH_DNA-bd_sf"/>
</dbReference>
<feature type="domain" description="BHLH" evidence="6">
    <location>
        <begin position="262"/>
        <end position="368"/>
    </location>
</feature>
<dbReference type="PROSITE" id="PS50888">
    <property type="entry name" value="BHLH"/>
    <property type="match status" value="1"/>
</dbReference>
<dbReference type="EMBL" id="ML119657">
    <property type="protein sequence ID" value="RPA84665.1"/>
    <property type="molecule type" value="Genomic_DNA"/>
</dbReference>
<protein>
    <recommendedName>
        <fullName evidence="6">BHLH domain-containing protein</fullName>
    </recommendedName>
</protein>
<feature type="region of interest" description="Disordered" evidence="5">
    <location>
        <begin position="250"/>
        <end position="275"/>
    </location>
</feature>
<evidence type="ECO:0000256" key="5">
    <source>
        <dbReference type="SAM" id="MobiDB-lite"/>
    </source>
</evidence>
<dbReference type="Pfam" id="PF00010">
    <property type="entry name" value="HLH"/>
    <property type="match status" value="1"/>
</dbReference>
<dbReference type="AlphaFoldDB" id="A0A3N4IEX1"/>
<evidence type="ECO:0000256" key="3">
    <source>
        <dbReference type="ARBA" id="ARBA00023163"/>
    </source>
</evidence>
<dbReference type="STRING" id="1160509.A0A3N4IEX1"/>
<keyword evidence="3" id="KW-0804">Transcription</keyword>
<keyword evidence="8" id="KW-1185">Reference proteome</keyword>
<dbReference type="OrthoDB" id="690068at2759"/>
<dbReference type="SMART" id="SM00353">
    <property type="entry name" value="HLH"/>
    <property type="match status" value="1"/>
</dbReference>
<name>A0A3N4IEX1_ASCIM</name>
<dbReference type="GO" id="GO:0000981">
    <property type="term" value="F:DNA-binding transcription factor activity, RNA polymerase II-specific"/>
    <property type="evidence" value="ECO:0007669"/>
    <property type="project" value="TreeGrafter"/>
</dbReference>
<dbReference type="Gene3D" id="4.10.280.10">
    <property type="entry name" value="Helix-loop-helix DNA-binding domain"/>
    <property type="match status" value="1"/>
</dbReference>
<evidence type="ECO:0000313" key="8">
    <source>
        <dbReference type="Proteomes" id="UP000275078"/>
    </source>
</evidence>